<dbReference type="EMBL" id="KZ997845">
    <property type="protein sequence ID" value="RKO86870.1"/>
    <property type="molecule type" value="Genomic_DNA"/>
</dbReference>
<feature type="compositionally biased region" description="Basic and acidic residues" evidence="1">
    <location>
        <begin position="44"/>
        <end position="59"/>
    </location>
</feature>
<protein>
    <submittedName>
        <fullName evidence="2">Uncharacterized protein</fullName>
    </submittedName>
</protein>
<name>A0A4P9W7X2_9FUNG</name>
<sequence length="106" mass="12006">MMDDVDFNSDDEVSDLEEEEEKYEEGEETLQLGNNSAPAAVYDRGVRDEEEGRKSDNPEKVFGVDGKEIAEGLINGQVTKRLCVWRIVAQHVGTIYRGKVGYWRGH</sequence>
<accession>A0A4P9W7X2</accession>
<evidence type="ECO:0000313" key="3">
    <source>
        <dbReference type="Proteomes" id="UP000269721"/>
    </source>
</evidence>
<keyword evidence="3" id="KW-1185">Reference proteome</keyword>
<feature type="non-terminal residue" evidence="2">
    <location>
        <position position="106"/>
    </location>
</feature>
<gene>
    <name evidence="2" type="ORF">BDK51DRAFT_26537</name>
</gene>
<organism evidence="2 3">
    <name type="scientific">Blyttiomyces helicus</name>
    <dbReference type="NCBI Taxonomy" id="388810"/>
    <lineage>
        <taxon>Eukaryota</taxon>
        <taxon>Fungi</taxon>
        <taxon>Fungi incertae sedis</taxon>
        <taxon>Chytridiomycota</taxon>
        <taxon>Chytridiomycota incertae sedis</taxon>
        <taxon>Chytridiomycetes</taxon>
        <taxon>Chytridiomycetes incertae sedis</taxon>
        <taxon>Blyttiomyces</taxon>
    </lineage>
</organism>
<feature type="region of interest" description="Disordered" evidence="1">
    <location>
        <begin position="1"/>
        <end position="60"/>
    </location>
</feature>
<dbReference type="AlphaFoldDB" id="A0A4P9W7X2"/>
<dbReference type="Proteomes" id="UP000269721">
    <property type="component" value="Unassembled WGS sequence"/>
</dbReference>
<feature type="compositionally biased region" description="Acidic residues" evidence="1">
    <location>
        <begin position="1"/>
        <end position="28"/>
    </location>
</feature>
<proteinExistence type="predicted"/>
<evidence type="ECO:0000313" key="2">
    <source>
        <dbReference type="EMBL" id="RKO86870.1"/>
    </source>
</evidence>
<reference evidence="3" key="1">
    <citation type="journal article" date="2018" name="Nat. Microbiol.">
        <title>Leveraging single-cell genomics to expand the fungal tree of life.</title>
        <authorList>
            <person name="Ahrendt S.R."/>
            <person name="Quandt C.A."/>
            <person name="Ciobanu D."/>
            <person name="Clum A."/>
            <person name="Salamov A."/>
            <person name="Andreopoulos B."/>
            <person name="Cheng J.F."/>
            <person name="Woyke T."/>
            <person name="Pelin A."/>
            <person name="Henrissat B."/>
            <person name="Reynolds N.K."/>
            <person name="Benny G.L."/>
            <person name="Smith M.E."/>
            <person name="James T.Y."/>
            <person name="Grigoriev I.V."/>
        </authorList>
    </citation>
    <scope>NUCLEOTIDE SEQUENCE [LARGE SCALE GENOMIC DNA]</scope>
</reference>
<evidence type="ECO:0000256" key="1">
    <source>
        <dbReference type="SAM" id="MobiDB-lite"/>
    </source>
</evidence>